<comment type="caution">
    <text evidence="4">The sequence shown here is derived from an EMBL/GenBank/DDBJ whole genome shotgun (WGS) entry which is preliminary data.</text>
</comment>
<feature type="region of interest" description="Disordered" evidence="2">
    <location>
        <begin position="135"/>
        <end position="157"/>
    </location>
</feature>
<evidence type="ECO:0000313" key="5">
    <source>
        <dbReference type="Proteomes" id="UP000823775"/>
    </source>
</evidence>
<evidence type="ECO:0000256" key="2">
    <source>
        <dbReference type="SAM" id="MobiDB-lite"/>
    </source>
</evidence>
<feature type="compositionally biased region" description="Polar residues" evidence="2">
    <location>
        <begin position="145"/>
        <end position="157"/>
    </location>
</feature>
<keyword evidence="1" id="KW-0238">DNA-binding</keyword>
<sequence length="242" mass="26682">MALLLHITRRAVVKVTNSPEKEIKRDINTSHAIPLRGQYSTIDLAIERTVMEAVTAILESGLRVGVVLQGKKVRDDNRTLEQAGISQNGNLDNLGFTLEPRFTQVSPSSSPNKLPASSTFVADQELTRYDYPETEMDKHNENNHPSDLSPTNLTDPSTDVVIPDSRALVIVPPVNAEALAMVPLNQKLWSILELEGGVMLKCVLDNAGSPTYVDLKDKWKTLVHTASIAPQQRRGEPAPRNF</sequence>
<feature type="compositionally biased region" description="Basic and acidic residues" evidence="2">
    <location>
        <begin position="135"/>
        <end position="144"/>
    </location>
</feature>
<keyword evidence="5" id="KW-1185">Reference proteome</keyword>
<dbReference type="Proteomes" id="UP000823775">
    <property type="component" value="Unassembled WGS sequence"/>
</dbReference>
<dbReference type="InterPro" id="IPR031105">
    <property type="entry name" value="TRP_plant"/>
</dbReference>
<dbReference type="Pfam" id="PF23603">
    <property type="entry name" value="Ubiquitin_TPR1"/>
    <property type="match status" value="1"/>
</dbReference>
<evidence type="ECO:0000259" key="3">
    <source>
        <dbReference type="Pfam" id="PF23603"/>
    </source>
</evidence>
<proteinExistence type="predicted"/>
<dbReference type="PANTHER" id="PTHR21717:SF78">
    <property type="entry name" value="TELOMERE REPEAT-BINDING PROTEIN 4-LIKE"/>
    <property type="match status" value="1"/>
</dbReference>
<feature type="domain" description="Telomere repeat-binding protein 1-6-like ubiquitin-like" evidence="3">
    <location>
        <begin position="47"/>
        <end position="87"/>
    </location>
</feature>
<name>A0ABS8S7I7_DATST</name>
<dbReference type="EMBL" id="JACEIK010000308">
    <property type="protein sequence ID" value="MCD7454631.1"/>
    <property type="molecule type" value="Genomic_DNA"/>
</dbReference>
<dbReference type="InterPro" id="IPR057625">
    <property type="entry name" value="TPR1-6-like_ubiquitin"/>
</dbReference>
<reference evidence="4 5" key="1">
    <citation type="journal article" date="2021" name="BMC Genomics">
        <title>Datura genome reveals duplications of psychoactive alkaloid biosynthetic genes and high mutation rate following tissue culture.</title>
        <authorList>
            <person name="Rajewski A."/>
            <person name="Carter-House D."/>
            <person name="Stajich J."/>
            <person name="Litt A."/>
        </authorList>
    </citation>
    <scope>NUCLEOTIDE SEQUENCE [LARGE SCALE GENOMIC DNA]</scope>
    <source>
        <strain evidence="4">AR-01</strain>
    </source>
</reference>
<dbReference type="Gene3D" id="1.10.246.220">
    <property type="match status" value="1"/>
</dbReference>
<evidence type="ECO:0000313" key="4">
    <source>
        <dbReference type="EMBL" id="MCD7454631.1"/>
    </source>
</evidence>
<dbReference type="PANTHER" id="PTHR21717">
    <property type="entry name" value="TELOMERIC REPEAT BINDING PROTEIN"/>
    <property type="match status" value="1"/>
</dbReference>
<organism evidence="4 5">
    <name type="scientific">Datura stramonium</name>
    <name type="common">Jimsonweed</name>
    <name type="synonym">Common thornapple</name>
    <dbReference type="NCBI Taxonomy" id="4076"/>
    <lineage>
        <taxon>Eukaryota</taxon>
        <taxon>Viridiplantae</taxon>
        <taxon>Streptophyta</taxon>
        <taxon>Embryophyta</taxon>
        <taxon>Tracheophyta</taxon>
        <taxon>Spermatophyta</taxon>
        <taxon>Magnoliopsida</taxon>
        <taxon>eudicotyledons</taxon>
        <taxon>Gunneridae</taxon>
        <taxon>Pentapetalae</taxon>
        <taxon>asterids</taxon>
        <taxon>lamiids</taxon>
        <taxon>Solanales</taxon>
        <taxon>Solanaceae</taxon>
        <taxon>Solanoideae</taxon>
        <taxon>Datureae</taxon>
        <taxon>Datura</taxon>
    </lineage>
</organism>
<accession>A0ABS8S7I7</accession>
<evidence type="ECO:0000256" key="1">
    <source>
        <dbReference type="ARBA" id="ARBA00023125"/>
    </source>
</evidence>
<protein>
    <recommendedName>
        <fullName evidence="3">Telomere repeat-binding protein 1-6-like ubiquitin-like domain-containing protein</fullName>
    </recommendedName>
</protein>
<gene>
    <name evidence="4" type="ORF">HAX54_025377</name>
</gene>